<sequence length="1085" mass="119934">MEERDQTSQDGPQIPREKDSADSTPPEATGPASAKGPDPESKNVPPPRGPKRRTKTGCLSMKRRIKCGEEKPKCKNCIKARRECEGYTQRVIFKHPLGPFGGFQQGLGSDMQRMAMGVPLFPQHQEQPWTAQASGPQQRLIAPRIPNLAAGGPMGFVAPPQASTVPGNPLEQPRPFFYPTLYDTAPSQALPSRAPPPITPVVGGHGTERTQHRCSDPTTYQQPFEPVGSYQLGQGRSHLEQVPSAIQGVSDPFHGPQLQKSRPEAQELSSQNMFADMCSLDRRTKFLRWCLMGRQATSLINRCWISAKTTTHTSPALQTLPSRLPYYDDESDDYYDVESDEEMEETTHEEDYHQLRLILASANQDDLMIRSYTTFLNEPNILAAYCPSMGSSPLNNPKTARIWVHFIHAIGPSLSIWERHSANTLALFSGPVPSSQQGLWNYTMPLKSLEHPALLQAMLAISSLHIATLQQAPLIITLKHYHYALRRIGKAVGLPLQRKQVSTLGATLLLAFYEVMAAEHSKWNSHVAGAAQLIKEIDFAGITRDLRAHRRNVKAQRNQMAQTDPWWGYGDFSKNRLSEDDPFAEKEADINEELIGALIGKAVNYDRFGQIESEGQRLGGKKHFTRKDIENFRIQCDLYWWYCKQDLFQSMISGNPLYLPFDRWGQCPPRGGLGRLDALYGSFDHMILLLARLVDFGYRDRKRKLKSLEATGGEWRPHPGFFKFMARFGGKPPSGGSSGGAFHDKPQDTASGPPSSNQSIGSSPGNHMAGDSFEQMPSATRPTGPPTNANQESTSMYGMMPSSGPSDPPAPFADTAYPRDPRHAGPAVNETEMSLSEAETEWESILAAFDLFASQLGSGFAPLPADCAPPISTPFGQALHYRSHQVAVLWAFYYTGRIILHRMHPCMPPAAMVAAAAAASATAQYAQTVGKIVAGIYYPQRYKLEAGSLNPTLGGALTEVTIPMFFAGVQLTDAAQRDWTVAELRNIARLTGWQSAASVARGCEASWYYAGKAGRGPPYSFYEGRTVLDEEGLRNARRAHEVNAQGEIDLSNDRRFVTVAKSARTRWAMGLLEMEDDLVNLSLDD</sequence>
<dbReference type="GO" id="GO:0045944">
    <property type="term" value="P:positive regulation of transcription by RNA polymerase II"/>
    <property type="evidence" value="ECO:0007669"/>
    <property type="project" value="TreeGrafter"/>
</dbReference>
<dbReference type="PANTHER" id="PTHR37534">
    <property type="entry name" value="TRANSCRIPTIONAL ACTIVATOR PROTEIN UGA3"/>
    <property type="match status" value="1"/>
</dbReference>
<dbReference type="Proteomes" id="UP000053958">
    <property type="component" value="Unassembled WGS sequence"/>
</dbReference>
<dbReference type="GO" id="GO:0005634">
    <property type="term" value="C:nucleus"/>
    <property type="evidence" value="ECO:0007669"/>
    <property type="project" value="UniProtKB-SubCell"/>
</dbReference>
<dbReference type="RefSeq" id="XP_013332474.1">
    <property type="nucleotide sequence ID" value="XM_013477020.1"/>
</dbReference>
<feature type="region of interest" description="Disordered" evidence="6">
    <location>
        <begin position="733"/>
        <end position="836"/>
    </location>
</feature>
<evidence type="ECO:0000256" key="1">
    <source>
        <dbReference type="ARBA" id="ARBA00004123"/>
    </source>
</evidence>
<keyword evidence="4" id="KW-0804">Transcription</keyword>
<comment type="subcellular location">
    <subcellularLocation>
        <location evidence="1">Nucleus</location>
    </subcellularLocation>
</comment>
<evidence type="ECO:0000256" key="5">
    <source>
        <dbReference type="ARBA" id="ARBA00023242"/>
    </source>
</evidence>
<dbReference type="GeneID" id="25312129"/>
<dbReference type="Pfam" id="PF11951">
    <property type="entry name" value="Fungal_trans_2"/>
    <property type="match status" value="1"/>
</dbReference>
<evidence type="ECO:0000256" key="2">
    <source>
        <dbReference type="ARBA" id="ARBA00023015"/>
    </source>
</evidence>
<comment type="caution">
    <text evidence="8">The sequence shown here is derived from an EMBL/GenBank/DDBJ whole genome shotgun (WGS) entry which is preliminary data.</text>
</comment>
<dbReference type="SUPFAM" id="SSF57701">
    <property type="entry name" value="Zn2/Cys6 DNA-binding domain"/>
    <property type="match status" value="1"/>
</dbReference>
<dbReference type="EMBL" id="LASV01000007">
    <property type="protein sequence ID" value="KKA25862.1"/>
    <property type="molecule type" value="Genomic_DNA"/>
</dbReference>
<dbReference type="CDD" id="cd00067">
    <property type="entry name" value="GAL4"/>
    <property type="match status" value="1"/>
</dbReference>
<dbReference type="GO" id="GO:0000976">
    <property type="term" value="F:transcription cis-regulatory region binding"/>
    <property type="evidence" value="ECO:0007669"/>
    <property type="project" value="TreeGrafter"/>
</dbReference>
<evidence type="ECO:0000259" key="7">
    <source>
        <dbReference type="Pfam" id="PF00172"/>
    </source>
</evidence>
<dbReference type="Pfam" id="PF00172">
    <property type="entry name" value="Zn_clus"/>
    <property type="match status" value="1"/>
</dbReference>
<dbReference type="OrthoDB" id="5391043at2759"/>
<feature type="domain" description="Zn(2)-C6 fungal-type" evidence="7">
    <location>
        <begin position="62"/>
        <end position="90"/>
    </location>
</feature>
<dbReference type="STRING" id="1408163.A0A0F4Z5S7"/>
<protein>
    <submittedName>
        <fullName evidence="8">C6 finger domain protein</fullName>
    </submittedName>
</protein>
<evidence type="ECO:0000256" key="6">
    <source>
        <dbReference type="SAM" id="MobiDB-lite"/>
    </source>
</evidence>
<feature type="region of interest" description="Disordered" evidence="6">
    <location>
        <begin position="1"/>
        <end position="58"/>
    </location>
</feature>
<evidence type="ECO:0000256" key="3">
    <source>
        <dbReference type="ARBA" id="ARBA00023125"/>
    </source>
</evidence>
<name>A0A0F4Z5S7_RASE3</name>
<organism evidence="8 9">
    <name type="scientific">Rasamsonia emersonii (strain ATCC 16479 / CBS 393.64 / IMI 116815)</name>
    <dbReference type="NCBI Taxonomy" id="1408163"/>
    <lineage>
        <taxon>Eukaryota</taxon>
        <taxon>Fungi</taxon>
        <taxon>Dikarya</taxon>
        <taxon>Ascomycota</taxon>
        <taxon>Pezizomycotina</taxon>
        <taxon>Eurotiomycetes</taxon>
        <taxon>Eurotiomycetidae</taxon>
        <taxon>Eurotiales</taxon>
        <taxon>Trichocomaceae</taxon>
        <taxon>Rasamsonia</taxon>
    </lineage>
</organism>
<dbReference type="AlphaFoldDB" id="A0A0F4Z5S7"/>
<dbReference type="PANTHER" id="PTHR37534:SF23">
    <property type="entry name" value="ZN(II)2CYS6 TRANSCRIPTION FACTOR (EUROFUNG)"/>
    <property type="match status" value="1"/>
</dbReference>
<dbReference type="InterPro" id="IPR021858">
    <property type="entry name" value="Fun_TF"/>
</dbReference>
<dbReference type="InterPro" id="IPR001138">
    <property type="entry name" value="Zn2Cys6_DnaBD"/>
</dbReference>
<feature type="compositionally biased region" description="Polar residues" evidence="6">
    <location>
        <begin position="775"/>
        <end position="792"/>
    </location>
</feature>
<dbReference type="GO" id="GO:0000981">
    <property type="term" value="F:DNA-binding transcription factor activity, RNA polymerase II-specific"/>
    <property type="evidence" value="ECO:0007669"/>
    <property type="project" value="InterPro"/>
</dbReference>
<keyword evidence="2" id="KW-0805">Transcription regulation</keyword>
<evidence type="ECO:0000313" key="8">
    <source>
        <dbReference type="EMBL" id="KKA25862.1"/>
    </source>
</evidence>
<proteinExistence type="predicted"/>
<dbReference type="InterPro" id="IPR036864">
    <property type="entry name" value="Zn2-C6_fun-type_DNA-bd_sf"/>
</dbReference>
<feature type="compositionally biased region" description="Basic residues" evidence="6">
    <location>
        <begin position="49"/>
        <end position="58"/>
    </location>
</feature>
<gene>
    <name evidence="8" type="ORF">T310_0065</name>
</gene>
<keyword evidence="5" id="KW-0539">Nucleus</keyword>
<accession>A0A0F4Z5S7</accession>
<reference evidence="8 9" key="1">
    <citation type="submission" date="2015-04" db="EMBL/GenBank/DDBJ databases">
        <authorList>
            <person name="Heijne W.H."/>
            <person name="Fedorova N.D."/>
            <person name="Nierman W.C."/>
            <person name="Vollebregt A.W."/>
            <person name="Zhao Z."/>
            <person name="Wu L."/>
            <person name="Kumar M."/>
            <person name="Stam H."/>
            <person name="van den Berg M.A."/>
            <person name="Pel H.J."/>
        </authorList>
    </citation>
    <scope>NUCLEOTIDE SEQUENCE [LARGE SCALE GENOMIC DNA]</scope>
    <source>
        <strain evidence="8 9">CBS 393.64</strain>
    </source>
</reference>
<keyword evidence="9" id="KW-1185">Reference proteome</keyword>
<feature type="compositionally biased region" description="Low complexity" evidence="6">
    <location>
        <begin position="793"/>
        <end position="805"/>
    </location>
</feature>
<keyword evidence="3" id="KW-0238">DNA-binding</keyword>
<feature type="compositionally biased region" description="Polar residues" evidence="6">
    <location>
        <begin position="748"/>
        <end position="765"/>
    </location>
</feature>
<dbReference type="GO" id="GO:0008270">
    <property type="term" value="F:zinc ion binding"/>
    <property type="evidence" value="ECO:0007669"/>
    <property type="project" value="InterPro"/>
</dbReference>
<evidence type="ECO:0000313" key="9">
    <source>
        <dbReference type="Proteomes" id="UP000053958"/>
    </source>
</evidence>
<evidence type="ECO:0000256" key="4">
    <source>
        <dbReference type="ARBA" id="ARBA00023163"/>
    </source>
</evidence>